<name>A0ABY7GUM6_9BACT</name>
<feature type="compositionally biased region" description="Polar residues" evidence="1">
    <location>
        <begin position="17"/>
        <end position="39"/>
    </location>
</feature>
<feature type="region of interest" description="Disordered" evidence="1">
    <location>
        <begin position="15"/>
        <end position="65"/>
    </location>
</feature>
<evidence type="ECO:0000313" key="2">
    <source>
        <dbReference type="EMBL" id="WAS90534.1"/>
    </source>
</evidence>
<dbReference type="InterPro" id="IPR015915">
    <property type="entry name" value="Kelch-typ_b-propeller"/>
</dbReference>
<accession>A0ABY7GUM6</accession>
<sequence>MPPWESPVGCAEFDACTTGSTTAGDDVSTSGASEGVQTVTGDGEDATSGGGGTQSEGNTTGEPAAPSIVTFDLTPTPIEFNGPIAVTVTADADAVSMQLDNGEVIELTPGEPGSFHGEIAVLTGLINGADHVALLTPRRGDVEGETVPAPYAVALPKPGSQGFWETGNLLGEGRVVAMAASPNGQVVELGTLTFNGMSHCYLRRRTKGGAWSDNDVRLLAPEDACEAIDLAVDDDGALFALVNRQSQDSLRWWLAKVAAWGQDPINVGFGTKGEIASALARHVSGAVAVCEHGPTISGDDDAKIAIFRPDLSGETWTFDYQPPEKLPHDFSERTRDCVFTGDTLALVGEAWGKHDKEQVKRDRLSILRFDIKSKSSSWTVAPAAVKTQSGAQAVAADEADRLIIGGYTCDDACQPEGDLRIFDGSETSWSLSLGTFPTKQFAVQDVAWSPAGYIVVATGGMKGTETAFTVRAYAPDNAEPLWTFVRKDSQVLHVALTLALGAYGEVYAGGLGANGYPAVAFIGG</sequence>
<gene>
    <name evidence="2" type="ORF">O0S08_30470</name>
</gene>
<dbReference type="RefSeq" id="WP_269032861.1">
    <property type="nucleotide sequence ID" value="NZ_CP114040.1"/>
</dbReference>
<dbReference type="EMBL" id="CP114040">
    <property type="protein sequence ID" value="WAS90534.1"/>
    <property type="molecule type" value="Genomic_DNA"/>
</dbReference>
<keyword evidence="3" id="KW-1185">Reference proteome</keyword>
<dbReference type="SUPFAM" id="SSF63829">
    <property type="entry name" value="Calcium-dependent phosphotriesterase"/>
    <property type="match status" value="1"/>
</dbReference>
<dbReference type="Gene3D" id="2.120.10.80">
    <property type="entry name" value="Kelch-type beta propeller"/>
    <property type="match status" value="1"/>
</dbReference>
<evidence type="ECO:0000313" key="3">
    <source>
        <dbReference type="Proteomes" id="UP001164459"/>
    </source>
</evidence>
<organism evidence="2 3">
    <name type="scientific">Nannocystis punicea</name>
    <dbReference type="NCBI Taxonomy" id="2995304"/>
    <lineage>
        <taxon>Bacteria</taxon>
        <taxon>Pseudomonadati</taxon>
        <taxon>Myxococcota</taxon>
        <taxon>Polyangia</taxon>
        <taxon>Nannocystales</taxon>
        <taxon>Nannocystaceae</taxon>
        <taxon>Nannocystis</taxon>
    </lineage>
</organism>
<protein>
    <recommendedName>
        <fullName evidence="4">Kelch motif-containing protein</fullName>
    </recommendedName>
</protein>
<evidence type="ECO:0000256" key="1">
    <source>
        <dbReference type="SAM" id="MobiDB-lite"/>
    </source>
</evidence>
<proteinExistence type="predicted"/>
<reference evidence="2" key="1">
    <citation type="submission" date="2022-11" db="EMBL/GenBank/DDBJ databases">
        <title>Minimal conservation of predation-associated metabolite biosynthetic gene clusters underscores biosynthetic potential of Myxococcota including descriptions for ten novel species: Archangium lansinium sp. nov., Myxococcus landrumus sp. nov., Nannocystis bai.</title>
        <authorList>
            <person name="Ahearne A."/>
            <person name="Stevens C."/>
            <person name="Dowd S."/>
        </authorList>
    </citation>
    <scope>NUCLEOTIDE SEQUENCE</scope>
    <source>
        <strain evidence="2">Fl3</strain>
    </source>
</reference>
<dbReference type="Proteomes" id="UP001164459">
    <property type="component" value="Chromosome"/>
</dbReference>
<evidence type="ECO:0008006" key="4">
    <source>
        <dbReference type="Google" id="ProtNLM"/>
    </source>
</evidence>